<gene>
    <name evidence="2" type="ORF">M407DRAFT_32909</name>
</gene>
<feature type="compositionally biased region" description="Basic and acidic residues" evidence="1">
    <location>
        <begin position="1"/>
        <end position="11"/>
    </location>
</feature>
<evidence type="ECO:0000313" key="2">
    <source>
        <dbReference type="EMBL" id="KIO17416.1"/>
    </source>
</evidence>
<organism evidence="2 3">
    <name type="scientific">Tulasnella calospora MUT 4182</name>
    <dbReference type="NCBI Taxonomy" id="1051891"/>
    <lineage>
        <taxon>Eukaryota</taxon>
        <taxon>Fungi</taxon>
        <taxon>Dikarya</taxon>
        <taxon>Basidiomycota</taxon>
        <taxon>Agaricomycotina</taxon>
        <taxon>Agaricomycetes</taxon>
        <taxon>Cantharellales</taxon>
        <taxon>Tulasnellaceae</taxon>
        <taxon>Tulasnella</taxon>
    </lineage>
</organism>
<dbReference type="EMBL" id="KN823386">
    <property type="protein sequence ID" value="KIO17416.1"/>
    <property type="molecule type" value="Genomic_DNA"/>
</dbReference>
<accession>A0A0C3Q369</accession>
<dbReference type="OrthoDB" id="10468173at2759"/>
<keyword evidence="3" id="KW-1185">Reference proteome</keyword>
<reference evidence="2 3" key="1">
    <citation type="submission" date="2014-04" db="EMBL/GenBank/DDBJ databases">
        <authorList>
            <consortium name="DOE Joint Genome Institute"/>
            <person name="Kuo A."/>
            <person name="Girlanda M."/>
            <person name="Perotto S."/>
            <person name="Kohler A."/>
            <person name="Nagy L.G."/>
            <person name="Floudas D."/>
            <person name="Copeland A."/>
            <person name="Barry K.W."/>
            <person name="Cichocki N."/>
            <person name="Veneault-Fourrey C."/>
            <person name="LaButti K."/>
            <person name="Lindquist E.A."/>
            <person name="Lipzen A."/>
            <person name="Lundell T."/>
            <person name="Morin E."/>
            <person name="Murat C."/>
            <person name="Sun H."/>
            <person name="Tunlid A."/>
            <person name="Henrissat B."/>
            <person name="Grigoriev I.V."/>
            <person name="Hibbett D.S."/>
            <person name="Martin F."/>
            <person name="Nordberg H.P."/>
            <person name="Cantor M.N."/>
            <person name="Hua S.X."/>
        </authorList>
    </citation>
    <scope>NUCLEOTIDE SEQUENCE [LARGE SCALE GENOMIC DNA]</scope>
    <source>
        <strain evidence="2 3">MUT 4182</strain>
    </source>
</reference>
<dbReference type="Proteomes" id="UP000054248">
    <property type="component" value="Unassembled WGS sequence"/>
</dbReference>
<proteinExistence type="predicted"/>
<feature type="region of interest" description="Disordered" evidence="1">
    <location>
        <begin position="1"/>
        <end position="29"/>
    </location>
</feature>
<reference evidence="3" key="2">
    <citation type="submission" date="2015-01" db="EMBL/GenBank/DDBJ databases">
        <title>Evolutionary Origins and Diversification of the Mycorrhizal Mutualists.</title>
        <authorList>
            <consortium name="DOE Joint Genome Institute"/>
            <consortium name="Mycorrhizal Genomics Consortium"/>
            <person name="Kohler A."/>
            <person name="Kuo A."/>
            <person name="Nagy L.G."/>
            <person name="Floudas D."/>
            <person name="Copeland A."/>
            <person name="Barry K.W."/>
            <person name="Cichocki N."/>
            <person name="Veneault-Fourrey C."/>
            <person name="LaButti K."/>
            <person name="Lindquist E.A."/>
            <person name="Lipzen A."/>
            <person name="Lundell T."/>
            <person name="Morin E."/>
            <person name="Murat C."/>
            <person name="Riley R."/>
            <person name="Ohm R."/>
            <person name="Sun H."/>
            <person name="Tunlid A."/>
            <person name="Henrissat B."/>
            <person name="Grigoriev I.V."/>
            <person name="Hibbett D.S."/>
            <person name="Martin F."/>
        </authorList>
    </citation>
    <scope>NUCLEOTIDE SEQUENCE [LARGE SCALE GENOMIC DNA]</scope>
    <source>
        <strain evidence="3">MUT 4182</strain>
    </source>
</reference>
<evidence type="ECO:0000313" key="3">
    <source>
        <dbReference type="Proteomes" id="UP000054248"/>
    </source>
</evidence>
<sequence>MDEGDQRHAELPRPYGSDHGGGEGIFQSNAKLESKLEKLAQWRLDPSLIKLSDDGPDFIGAQESPEMRWMTKRNK</sequence>
<dbReference type="HOGENOM" id="CLU_2672927_0_0_1"/>
<evidence type="ECO:0000256" key="1">
    <source>
        <dbReference type="SAM" id="MobiDB-lite"/>
    </source>
</evidence>
<dbReference type="AlphaFoldDB" id="A0A0C3Q369"/>
<name>A0A0C3Q369_9AGAM</name>
<protein>
    <submittedName>
        <fullName evidence="2">Uncharacterized protein</fullName>
    </submittedName>
</protein>